<evidence type="ECO:0000313" key="2">
    <source>
        <dbReference type="EMBL" id="BBM45006.1"/>
    </source>
</evidence>
<proteinExistence type="predicted"/>
<dbReference type="EMBL" id="AP019831">
    <property type="protein sequence ID" value="BBM45006.1"/>
    <property type="molecule type" value="Genomic_DNA"/>
</dbReference>
<dbReference type="RefSeq" id="WP_026749099.1">
    <property type="nucleotide sequence ID" value="NZ_AP019831.1"/>
</dbReference>
<accession>A0A510K098</accession>
<name>A0A510K098_9FUSO</name>
<keyword evidence="3" id="KW-1185">Reference proteome</keyword>
<dbReference type="Proteomes" id="UP000422644">
    <property type="component" value="Chromosome"/>
</dbReference>
<gene>
    <name evidence="2" type="ORF">JMUB3870_1124</name>
</gene>
<evidence type="ECO:0000313" key="3">
    <source>
        <dbReference type="Proteomes" id="UP000422644"/>
    </source>
</evidence>
<feature type="chain" id="PRO_5022058097" evidence="1">
    <location>
        <begin position="19"/>
        <end position="122"/>
    </location>
</feature>
<dbReference type="AlphaFoldDB" id="A0A510K098"/>
<reference evidence="2 3" key="1">
    <citation type="submission" date="2019-07" db="EMBL/GenBank/DDBJ databases">
        <title>Complete Genome Sequence of Leptotrichia trevisanii Strain JMUB3870.</title>
        <authorList>
            <person name="Watanabe S."/>
            <person name="Cui L."/>
        </authorList>
    </citation>
    <scope>NUCLEOTIDE SEQUENCE [LARGE SCALE GENOMIC DNA]</scope>
    <source>
        <strain evidence="2 3">JMUB3870</strain>
    </source>
</reference>
<dbReference type="OrthoDB" id="82142at2"/>
<evidence type="ECO:0000256" key="1">
    <source>
        <dbReference type="SAM" id="SignalP"/>
    </source>
</evidence>
<protein>
    <submittedName>
        <fullName evidence="2">Uncharacterized protein</fullName>
    </submittedName>
</protein>
<keyword evidence="1" id="KW-0732">Signal</keyword>
<sequence>MKKILLMATLLIGAINYAAEGMNLPFTTDGKLHEEKLLNRNISSEDTDVVIKKIGKGKYEITGYYASQDEDFGKVETTTIVSKAILKKNVICDEDICIGYDTKLKKAVFLDKDDMRIIYPEW</sequence>
<organism evidence="2 3">
    <name type="scientific">Leptotrichia trevisanii</name>
    <dbReference type="NCBI Taxonomy" id="109328"/>
    <lineage>
        <taxon>Bacteria</taxon>
        <taxon>Fusobacteriati</taxon>
        <taxon>Fusobacteriota</taxon>
        <taxon>Fusobacteriia</taxon>
        <taxon>Fusobacteriales</taxon>
        <taxon>Leptotrichiaceae</taxon>
        <taxon>Leptotrichia</taxon>
    </lineage>
</organism>
<feature type="signal peptide" evidence="1">
    <location>
        <begin position="1"/>
        <end position="18"/>
    </location>
</feature>